<organism evidence="2">
    <name type="scientific">Lichtheimia ramosa</name>
    <dbReference type="NCBI Taxonomy" id="688394"/>
    <lineage>
        <taxon>Eukaryota</taxon>
        <taxon>Fungi</taxon>
        <taxon>Fungi incertae sedis</taxon>
        <taxon>Mucoromycota</taxon>
        <taxon>Mucoromycotina</taxon>
        <taxon>Mucoromycetes</taxon>
        <taxon>Mucorales</taxon>
        <taxon>Lichtheimiaceae</taxon>
        <taxon>Lichtheimia</taxon>
    </lineage>
</organism>
<gene>
    <name evidence="2" type="ORF">LRAMOSA10827</name>
</gene>
<evidence type="ECO:0000256" key="1">
    <source>
        <dbReference type="SAM" id="MobiDB-lite"/>
    </source>
</evidence>
<accession>A0A077WS23</accession>
<dbReference type="OrthoDB" id="2274429at2759"/>
<protein>
    <submittedName>
        <fullName evidence="2">Uncharacterized protein</fullName>
    </submittedName>
</protein>
<feature type="compositionally biased region" description="Low complexity" evidence="1">
    <location>
        <begin position="306"/>
        <end position="317"/>
    </location>
</feature>
<proteinExistence type="predicted"/>
<reference evidence="2" key="1">
    <citation type="journal article" date="2014" name="Genome Announc.">
        <title>De novo whole-genome sequence and genome annotation of Lichtheimia ramosa.</title>
        <authorList>
            <person name="Linde J."/>
            <person name="Schwartze V."/>
            <person name="Binder U."/>
            <person name="Lass-Florl C."/>
            <person name="Voigt K."/>
            <person name="Horn F."/>
        </authorList>
    </citation>
    <scope>NUCLEOTIDE SEQUENCE</scope>
    <source>
        <strain evidence="2">JMRC FSU:6197</strain>
    </source>
</reference>
<feature type="compositionally biased region" description="Polar residues" evidence="1">
    <location>
        <begin position="142"/>
        <end position="157"/>
    </location>
</feature>
<evidence type="ECO:0000313" key="2">
    <source>
        <dbReference type="EMBL" id="CDS09467.1"/>
    </source>
</evidence>
<name>A0A077WS23_9FUNG</name>
<feature type="region of interest" description="Disordered" evidence="1">
    <location>
        <begin position="95"/>
        <end position="178"/>
    </location>
</feature>
<dbReference type="EMBL" id="LK023332">
    <property type="protein sequence ID" value="CDS09467.1"/>
    <property type="molecule type" value="Genomic_DNA"/>
</dbReference>
<feature type="region of interest" description="Disordered" evidence="1">
    <location>
        <begin position="294"/>
        <end position="326"/>
    </location>
</feature>
<feature type="compositionally biased region" description="Basic and acidic residues" evidence="1">
    <location>
        <begin position="166"/>
        <end position="178"/>
    </location>
</feature>
<dbReference type="AlphaFoldDB" id="A0A077WS23"/>
<sequence>MEVRGRMVNKQQVGTTRWVNKNNTSTSEARFSSDDNFCTLTNGVDTGTKSKRATWNDVVTAKRKDVSVSDGNDPFAGMNSLVDYQQEIERLKTLVPKVDKKRASGSAKTKGMSSLPQQQQQQQRNMWYDSLPTRSKPRSPSVGPSSEPTLSQTSSIASDDEGTLEPEDHGKSTESITEEEKARFLAFMRKWTGGCGWQAWGNKPTTTTSIEPIITEPTSLWTESAPWECLSTKQSHFHNNSFFDSYSHHQQQQQHHSYPTTHIYQHHHQQQQHHHQQQQYVQSSLYNNHPQPVGAVGQRYQYHGPSNNTSSRTISNRGPPFGVFVI</sequence>